<dbReference type="PANTHER" id="PTHR30061:SF50">
    <property type="entry name" value="MALTOSE_MALTODEXTRIN-BINDING PERIPLASMIC PROTEIN"/>
    <property type="match status" value="1"/>
</dbReference>
<proteinExistence type="inferred from homology"/>
<dbReference type="Pfam" id="PF01547">
    <property type="entry name" value="SBP_bac_1"/>
    <property type="match status" value="1"/>
</dbReference>
<keyword evidence="2" id="KW-0813">Transport</keyword>
<dbReference type="Proteomes" id="UP000000379">
    <property type="component" value="Chromosome"/>
</dbReference>
<keyword evidence="6" id="KW-1185">Reference proteome</keyword>
<dbReference type="EMBL" id="CP002049">
    <property type="protein sequence ID" value="ADI14649.1"/>
    <property type="molecule type" value="Genomic_DNA"/>
</dbReference>
<dbReference type="HOGENOM" id="CLU_031285_10_0_0"/>
<evidence type="ECO:0000256" key="2">
    <source>
        <dbReference type="ARBA" id="ARBA00022448"/>
    </source>
</evidence>
<reference evidence="5 6" key="2">
    <citation type="journal article" date="2011" name="Stand. Genomic Sci.">
        <title>Complete genome sequence of Truepera radiovictrix type strain (RQ-24).</title>
        <authorList>
            <person name="Ivanova N."/>
            <person name="Rohde C."/>
            <person name="Munk C."/>
            <person name="Nolan M."/>
            <person name="Lucas S."/>
            <person name="Del Rio T.G."/>
            <person name="Tice H."/>
            <person name="Deshpande S."/>
            <person name="Cheng J.F."/>
            <person name="Tapia R."/>
            <person name="Han C."/>
            <person name="Goodwin L."/>
            <person name="Pitluck S."/>
            <person name="Liolios K."/>
            <person name="Mavromatis K."/>
            <person name="Mikhailova N."/>
            <person name="Pati A."/>
            <person name="Chen A."/>
            <person name="Palaniappan K."/>
            <person name="Land M."/>
            <person name="Hauser L."/>
            <person name="Chang Y.J."/>
            <person name="Jeffries C.D."/>
            <person name="Brambilla E."/>
            <person name="Rohde M."/>
            <person name="Goker M."/>
            <person name="Tindall B.J."/>
            <person name="Woyke T."/>
            <person name="Bristow J."/>
            <person name="Eisen J.A."/>
            <person name="Markowitz V."/>
            <person name="Hugenholtz P."/>
            <person name="Kyrpides N.C."/>
            <person name="Klenk H.P."/>
            <person name="Lapidus A."/>
        </authorList>
    </citation>
    <scope>NUCLEOTIDE SEQUENCE [LARGE SCALE GENOMIC DNA]</scope>
    <source>
        <strain evidence="6">DSM 17093 / CIP 108686 / LMG 22925 / RQ-24</strain>
    </source>
</reference>
<dbReference type="GO" id="GO:0042956">
    <property type="term" value="P:maltodextrin transmembrane transport"/>
    <property type="evidence" value="ECO:0007669"/>
    <property type="project" value="TreeGrafter"/>
</dbReference>
<comment type="similarity">
    <text evidence="1">Belongs to the bacterial solute-binding protein 1 family.</text>
</comment>
<evidence type="ECO:0000313" key="6">
    <source>
        <dbReference type="Proteomes" id="UP000000379"/>
    </source>
</evidence>
<protein>
    <submittedName>
        <fullName evidence="5">Extracellular solute-binding protein family 1</fullName>
    </submittedName>
</protein>
<dbReference type="STRING" id="649638.Trad_1529"/>
<evidence type="ECO:0000256" key="4">
    <source>
        <dbReference type="SAM" id="SignalP"/>
    </source>
</evidence>
<name>D7CXP7_TRURR</name>
<evidence type="ECO:0000256" key="1">
    <source>
        <dbReference type="ARBA" id="ARBA00008520"/>
    </source>
</evidence>
<dbReference type="GO" id="GO:0015768">
    <property type="term" value="P:maltose transport"/>
    <property type="evidence" value="ECO:0007669"/>
    <property type="project" value="TreeGrafter"/>
</dbReference>
<dbReference type="Gene3D" id="3.40.190.10">
    <property type="entry name" value="Periplasmic binding protein-like II"/>
    <property type="match status" value="2"/>
</dbReference>
<evidence type="ECO:0000313" key="5">
    <source>
        <dbReference type="EMBL" id="ADI14649.1"/>
    </source>
</evidence>
<keyword evidence="3 4" id="KW-0732">Signal</keyword>
<dbReference type="KEGG" id="tra:Trad_1529"/>
<organism evidence="5 6">
    <name type="scientific">Truepera radiovictrix (strain DSM 17093 / CIP 108686 / LMG 22925 / RQ-24)</name>
    <dbReference type="NCBI Taxonomy" id="649638"/>
    <lineage>
        <taxon>Bacteria</taxon>
        <taxon>Thermotogati</taxon>
        <taxon>Deinococcota</taxon>
        <taxon>Deinococci</taxon>
        <taxon>Trueperales</taxon>
        <taxon>Trueperaceae</taxon>
        <taxon>Truepera</taxon>
    </lineage>
</organism>
<dbReference type="eggNOG" id="COG2182">
    <property type="taxonomic scope" value="Bacteria"/>
</dbReference>
<reference evidence="6" key="1">
    <citation type="submission" date="2010-05" db="EMBL/GenBank/DDBJ databases">
        <title>The complete genome of Truepera radiovictris DSM 17093.</title>
        <authorList>
            <consortium name="US DOE Joint Genome Institute (JGI-PGF)"/>
            <person name="Lucas S."/>
            <person name="Copeland A."/>
            <person name="Lapidus A."/>
            <person name="Glavina del Rio T."/>
            <person name="Dalin E."/>
            <person name="Tice H."/>
            <person name="Bruce D."/>
            <person name="Goodwin L."/>
            <person name="Pitluck S."/>
            <person name="Kyrpides N."/>
            <person name="Mavromatis K."/>
            <person name="Ovchinnikova G."/>
            <person name="Munk A.C."/>
            <person name="Detter J.C."/>
            <person name="Han C."/>
            <person name="Tapia R."/>
            <person name="Land M."/>
            <person name="Hauser L."/>
            <person name="Markowitz V."/>
            <person name="Cheng J.-F."/>
            <person name="Hugenholtz P."/>
            <person name="Woyke T."/>
            <person name="Wu D."/>
            <person name="Tindall B."/>
            <person name="Pomrenke H.G."/>
            <person name="Brambilla E."/>
            <person name="Klenk H.-P."/>
            <person name="Eisen J.A."/>
        </authorList>
    </citation>
    <scope>NUCLEOTIDE SEQUENCE [LARGE SCALE GENOMIC DNA]</scope>
    <source>
        <strain evidence="6">DSM 17093 / CIP 108686 / LMG 22925 / RQ-24</strain>
    </source>
</reference>
<evidence type="ECO:0000256" key="3">
    <source>
        <dbReference type="ARBA" id="ARBA00022729"/>
    </source>
</evidence>
<dbReference type="SUPFAM" id="SSF53850">
    <property type="entry name" value="Periplasmic binding protein-like II"/>
    <property type="match status" value="1"/>
</dbReference>
<dbReference type="GO" id="GO:0055052">
    <property type="term" value="C:ATP-binding cassette (ABC) transporter complex, substrate-binding subunit-containing"/>
    <property type="evidence" value="ECO:0007669"/>
    <property type="project" value="TreeGrafter"/>
</dbReference>
<sequence length="417" mass="45369">MPNPSRRARFASLGALAALAPLAGAQTLTVATHYPPENVAVLEPCFARYTEETGVQIVHQQIPYGDYLQTILTARIGGQTPDILHVYSIWAAQLVHNGILAAPPEETLAFIRDNYVANTVDAVTIQGQVWGIPTEVSNYLLVYNKRLLQEAGYDAPPSTWDELLEIAEATTERDAQGRLTRAGFAFGPTVANVVHPYLTLLYSKGVDLFTEDFSATNLTTPEAIEALEQQVRLFEAGVADFSLPVAEFQAGDVAMTIQAVWTKGGHREAFGEAFEETVGVAPIPMGDAWRSLQYAFFYGVDAGSPNQDEAWRFLEWLNTAQEAGETSCMGAMLVDLGALTANTTDIEAAQDELGDAFSAPFVEALARSVTEPNVIQAAEIQAILQTYIERAWRGELSPEAALTQADQEISTILAEFY</sequence>
<dbReference type="AlphaFoldDB" id="D7CXP7"/>
<accession>D7CXP7</accession>
<dbReference type="InterPro" id="IPR006059">
    <property type="entry name" value="SBP"/>
</dbReference>
<dbReference type="RefSeq" id="WP_013178017.1">
    <property type="nucleotide sequence ID" value="NC_014221.1"/>
</dbReference>
<dbReference type="PANTHER" id="PTHR30061">
    <property type="entry name" value="MALTOSE-BINDING PERIPLASMIC PROTEIN"/>
    <property type="match status" value="1"/>
</dbReference>
<feature type="chain" id="PRO_5003094334" evidence="4">
    <location>
        <begin position="26"/>
        <end position="417"/>
    </location>
</feature>
<feature type="signal peptide" evidence="4">
    <location>
        <begin position="1"/>
        <end position="25"/>
    </location>
</feature>
<gene>
    <name evidence="5" type="ordered locus">Trad_1529</name>
</gene>
<dbReference type="GO" id="GO:1901982">
    <property type="term" value="F:maltose binding"/>
    <property type="evidence" value="ECO:0007669"/>
    <property type="project" value="TreeGrafter"/>
</dbReference>
<dbReference type="CDD" id="cd14748">
    <property type="entry name" value="PBP2_UgpB"/>
    <property type="match status" value="1"/>
</dbReference>